<evidence type="ECO:0000313" key="1">
    <source>
        <dbReference type="EMBL" id="CAI3980510.1"/>
    </source>
</evidence>
<dbReference type="EMBL" id="CAMXCT010000561">
    <property type="protein sequence ID" value="CAI3980510.1"/>
    <property type="molecule type" value="Genomic_DNA"/>
</dbReference>
<sequence length="1905" mass="210309">MGNPQFKTVDDAAEWVASFLLSISCPEQEAAAAKDCIIRERIDPEILASMSMEEIRKEMRLTFGDAKKLEKELKLAMGLSSNASTRSWDLLSDVTDRAQLPAAEALVVVAPVAEQPEGAAPVIVAPAAVAPVALAPAAALPVPAEAPIPVAADTPPVPQGCSSMSQKIWGAIIFVALALATSLAVWQENQWQHERCGELLTCGMNESSGAGGIFQTSQQFEELLRPSSFLDSNKLRAKLWFGGGVPCFQALPWHVSNCLKKAQGAAKSCQDAACVFAICDSVWQVDATIGGHMWGHNLYQIEDLKEEVVHTLSRHGTELHENLTQQISQEYISDLWAFYEIWNHLQTFIGTAQNASVASQLESLVQTMKLVDERATAKMNLAALMDRMLGSAKSFETSGEVPKLDLIFISSTMSQAKQLREDIPALSAAYREWTAHLCAGLSEFAGEVKSSSMFVAIHGLLKLHLEGCLLEDALDEAKKSVGALLETKDGVQEVRKALDAESGWFSRSLPESQADGSQSFFSSLGSYFRGGSDKSSALVRAVGAYLEACLDDHLQELRKPKPDFDLVAAFEKFEHLRTTATELDVHVQQDFLDKVKMIPDEICARSFAARANCGEVACLFAFGEAVWQVDAKFGGKMLSHNATHIEDLKQEVVHTLSRHGTELHENLTQQISQEYISDLGAFYEIWNHLQTFIGTAQNASVASQLESLVQTMKLVDERATAKMNLAALMDRMLGSAKSFETSREVPKLDLMFISSTMSQAKQLLEDIPALSVAYRGWTAHLCAGLSEFTGEVKSSQLAANFVFRTICNELKDYLGGCQDISGSGRILSGSEARGTQSYFSQLGSYVFGESHGSSALFGSAVADLENGLEDQLKELRKSDFNFDLMATFEKFEPLRIAATELDGHVQQELQDKVCVLERVKMIPDEIRARSFAALANCGEVACLFAFGEAVWQVDAKFGGKMLSHNATHIEDLKQEVVHTLSRHGTELHENLTQQISQEYISDLGAFYEIWNHLQTFIGMAQNASIASQLESLVQTMKLVDERATAKMNLAALMDQMLGSAKSFKTSREVPKLVLMFISSTMSQAKQLREDIPALSAAYREWTAHLCAGLSEFAGEVKFSSMFVAIHGPLKLHLEGCLLEDALDEAKKSVGALLETKAGVQEVRKALDAESGWFSRSLPESQADGSQSFFSSLGSYFRGGNDKSSALVRAVGAYLEAGLDDQRQELRKPDPDFDLVAAFEKFDHLRTTATGLDVHVQQDFQDKVKMIPDEIRARSFAALANCREVACLFAFGEVVWQVDAKFGGKMLSRNATHIEDLKQEVVHTLSRHGTELHENLTQQISQEYISDLGAFYDIWNHLQTFIGMAQNASIASQLESLVQTMKLVDERATAKMNLAALMDRMLGSAKSFKTSGEVPKLDLMFISSTMSQAKQLREDIPALSAAYREWTAHLCAGLSEFAGEVKSSSMFVAIHGPLKLHLEGCLLEDALDEAQKSVGALLETKAGVQEVRKALDAESGWFSRSLPESQADGSQSFFSSLGSYFRGGNDKSSALVRAIRTYLEAGLDDQLQELRKPDPDFDLVAAFEKFEHLRISAREFDGYLQEDFKNKVKRMSDEIRSRSFAVLGDLASYIRGGCASASTRYLLPVLEMIRYVWHRLDQPSAVELGQRIAKLAKELEDSFAHFEVKILLHNVTGPVKVRELRNDLEKGRRCVRTAVPWFLVFDEDADLCGKPCSGSFGQIRDRITEKLALVPTSLLFLRKLTRIGLPAKQACDCSAIRGIEIESQDRHGRTRSVFPISEDYANRNTEVLKRENLSIKYLSSECGSASDCKSAEKPIQVAFSDKVHDVFREQVGNLRSALENDLYDDVYDILTSMPDWNALDQVEPQLRVAASEGQMKERWAGEQMVQ</sequence>
<reference evidence="2" key="2">
    <citation type="submission" date="2024-04" db="EMBL/GenBank/DDBJ databases">
        <authorList>
            <person name="Chen Y."/>
            <person name="Shah S."/>
            <person name="Dougan E. K."/>
            <person name="Thang M."/>
            <person name="Chan C."/>
        </authorList>
    </citation>
    <scope>NUCLEOTIDE SEQUENCE [LARGE SCALE GENOMIC DNA]</scope>
</reference>
<organism evidence="1">
    <name type="scientific">Cladocopium goreaui</name>
    <dbReference type="NCBI Taxonomy" id="2562237"/>
    <lineage>
        <taxon>Eukaryota</taxon>
        <taxon>Sar</taxon>
        <taxon>Alveolata</taxon>
        <taxon>Dinophyceae</taxon>
        <taxon>Suessiales</taxon>
        <taxon>Symbiodiniaceae</taxon>
        <taxon>Cladocopium</taxon>
    </lineage>
</organism>
<gene>
    <name evidence="1" type="ORF">C1SCF055_LOCUS8377</name>
</gene>
<dbReference type="PROSITE" id="PS51257">
    <property type="entry name" value="PROKAR_LIPOPROTEIN"/>
    <property type="match status" value="1"/>
</dbReference>
<evidence type="ECO:0000313" key="3">
    <source>
        <dbReference type="Proteomes" id="UP001152797"/>
    </source>
</evidence>
<reference evidence="1" key="1">
    <citation type="submission" date="2022-10" db="EMBL/GenBank/DDBJ databases">
        <authorList>
            <person name="Chen Y."/>
            <person name="Dougan E. K."/>
            <person name="Chan C."/>
            <person name="Rhodes N."/>
            <person name="Thang M."/>
        </authorList>
    </citation>
    <scope>NUCLEOTIDE SEQUENCE</scope>
</reference>
<accession>A0A9P1FN70</accession>
<evidence type="ECO:0000313" key="2">
    <source>
        <dbReference type="EMBL" id="CAL1133885.1"/>
    </source>
</evidence>
<dbReference type="EMBL" id="CAMXCT020000561">
    <property type="protein sequence ID" value="CAL1133885.1"/>
    <property type="molecule type" value="Genomic_DNA"/>
</dbReference>
<protein>
    <submittedName>
        <fullName evidence="1">Uncharacterized protein</fullName>
    </submittedName>
</protein>
<proteinExistence type="predicted"/>
<comment type="caution">
    <text evidence="1">The sequence shown here is derived from an EMBL/GenBank/DDBJ whole genome shotgun (WGS) entry which is preliminary data.</text>
</comment>
<keyword evidence="3" id="KW-1185">Reference proteome</keyword>
<name>A0A9P1FN70_9DINO</name>
<dbReference type="Proteomes" id="UP001152797">
    <property type="component" value="Unassembled WGS sequence"/>
</dbReference>
<dbReference type="EMBL" id="CAMXCT030000561">
    <property type="protein sequence ID" value="CAL4767822.1"/>
    <property type="molecule type" value="Genomic_DNA"/>
</dbReference>